<evidence type="ECO:0000313" key="2">
    <source>
        <dbReference type="Proteomes" id="UP000547528"/>
    </source>
</evidence>
<dbReference type="RefSeq" id="WP_183356929.1">
    <property type="nucleotide sequence ID" value="NZ_BAABKR010000004.1"/>
</dbReference>
<protein>
    <submittedName>
        <fullName evidence="1">Uncharacterized protein (TIGR03089 family)</fullName>
    </submittedName>
</protein>
<organism evidence="1 2">
    <name type="scientific">Garicola koreensis</name>
    <dbReference type="NCBI Taxonomy" id="1262554"/>
    <lineage>
        <taxon>Bacteria</taxon>
        <taxon>Bacillati</taxon>
        <taxon>Actinomycetota</taxon>
        <taxon>Actinomycetes</taxon>
        <taxon>Micrococcales</taxon>
        <taxon>Micrococcaceae</taxon>
        <taxon>Garicola</taxon>
    </lineage>
</organism>
<evidence type="ECO:0000313" key="1">
    <source>
        <dbReference type="EMBL" id="MBB3666480.1"/>
    </source>
</evidence>
<gene>
    <name evidence="1" type="ORF">FHX47_000073</name>
</gene>
<dbReference type="EMBL" id="JACIBT010000001">
    <property type="protein sequence ID" value="MBB3666480.1"/>
    <property type="molecule type" value="Genomic_DNA"/>
</dbReference>
<accession>A0A7W5TNA2</accession>
<dbReference type="AlphaFoldDB" id="A0A7W5TNA2"/>
<comment type="caution">
    <text evidence="1">The sequence shown here is derived from an EMBL/GenBank/DDBJ whole genome shotgun (WGS) entry which is preliminary data.</text>
</comment>
<keyword evidence="2" id="KW-1185">Reference proteome</keyword>
<dbReference type="Proteomes" id="UP000547528">
    <property type="component" value="Unassembled WGS sequence"/>
</dbReference>
<proteinExistence type="predicted"/>
<dbReference type="NCBIfam" id="TIGR03089">
    <property type="entry name" value="TIGR03089 family protein"/>
    <property type="match status" value="1"/>
</dbReference>
<dbReference type="InterPro" id="IPR017523">
    <property type="entry name" value="Rv3268"/>
</dbReference>
<name>A0A7W5TNA2_9MICC</name>
<reference evidence="1 2" key="1">
    <citation type="submission" date="2020-08" db="EMBL/GenBank/DDBJ databases">
        <title>Sequencing the genomes of 1000 actinobacteria strains.</title>
        <authorList>
            <person name="Klenk H.-P."/>
        </authorList>
    </citation>
    <scope>NUCLEOTIDE SEQUENCE [LARGE SCALE GENOMIC DNA]</scope>
    <source>
        <strain evidence="1 2">DSM 28238</strain>
    </source>
</reference>
<sequence>MAPLSLSGPTRSVPTDYSELLDLLGSRPQPAVVFYSADESRVELSGRVLANWAVKLIGLLSEEYDLGEADVVLLDSPAHWKAAAVLLAASAMGAEVAVGSADDAEVVITDRPRDWIGSPQLGQAELGALSAGMLDASFEAATGEALPAWVLDISAETPQQPDQLLAPLDPVSLPETAQEAASPLVLTDWQPDSVPAMVSTWAHGGVVVLFEGEAGGPRWEQMRRNEGLA</sequence>